<dbReference type="Proteomes" id="UP001060085">
    <property type="component" value="Linkage Group LG05"/>
</dbReference>
<keyword evidence="2" id="KW-1185">Reference proteome</keyword>
<gene>
    <name evidence="1" type="ORF">M9H77_24403</name>
</gene>
<protein>
    <submittedName>
        <fullName evidence="1">Uncharacterized protein</fullName>
    </submittedName>
</protein>
<evidence type="ECO:0000313" key="2">
    <source>
        <dbReference type="Proteomes" id="UP001060085"/>
    </source>
</evidence>
<evidence type="ECO:0000313" key="1">
    <source>
        <dbReference type="EMBL" id="KAI5665080.1"/>
    </source>
</evidence>
<reference evidence="2" key="1">
    <citation type="journal article" date="2023" name="Nat. Plants">
        <title>Single-cell RNA sequencing provides a high-resolution roadmap for understanding the multicellular compartmentation of specialized metabolism.</title>
        <authorList>
            <person name="Sun S."/>
            <person name="Shen X."/>
            <person name="Li Y."/>
            <person name="Li Y."/>
            <person name="Wang S."/>
            <person name="Li R."/>
            <person name="Zhang H."/>
            <person name="Shen G."/>
            <person name="Guo B."/>
            <person name="Wei J."/>
            <person name="Xu J."/>
            <person name="St-Pierre B."/>
            <person name="Chen S."/>
            <person name="Sun C."/>
        </authorList>
    </citation>
    <scope>NUCLEOTIDE SEQUENCE [LARGE SCALE GENOMIC DNA]</scope>
</reference>
<comment type="caution">
    <text evidence="1">The sequence shown here is derived from an EMBL/GenBank/DDBJ whole genome shotgun (WGS) entry which is preliminary data.</text>
</comment>
<accession>A0ACC0AW30</accession>
<sequence>MEEKQEKVAEFYDKVTGAWDLFYGVHLHDGYYEPGTTATMAISQDAVIRMIDELLRFAGVSEDPAKKPRSMLDVGSGLGGTCVYVAKKYDIQCTGITISPNQVKYAQDYAATEGVENKVSFDCGDALDMPYSDGKFDVVFTINCIEHVHDKEKFIREMVRVAAPGAAIIIASQAHPNLSPGESLKPRDKKILQKICDGAGAVSLCSSDDYVRWLTPLPVKEIKAADWTQNITPLYPLLMKEAFTWKGFTSIVLKGGWRAINLINAVRLVAKAANDGILKFAVVTGRKSI</sequence>
<dbReference type="EMBL" id="CM044705">
    <property type="protein sequence ID" value="KAI5665080.1"/>
    <property type="molecule type" value="Genomic_DNA"/>
</dbReference>
<organism evidence="1 2">
    <name type="scientific">Catharanthus roseus</name>
    <name type="common">Madagascar periwinkle</name>
    <name type="synonym">Vinca rosea</name>
    <dbReference type="NCBI Taxonomy" id="4058"/>
    <lineage>
        <taxon>Eukaryota</taxon>
        <taxon>Viridiplantae</taxon>
        <taxon>Streptophyta</taxon>
        <taxon>Embryophyta</taxon>
        <taxon>Tracheophyta</taxon>
        <taxon>Spermatophyta</taxon>
        <taxon>Magnoliopsida</taxon>
        <taxon>eudicotyledons</taxon>
        <taxon>Gunneridae</taxon>
        <taxon>Pentapetalae</taxon>
        <taxon>asterids</taxon>
        <taxon>lamiids</taxon>
        <taxon>Gentianales</taxon>
        <taxon>Apocynaceae</taxon>
        <taxon>Rauvolfioideae</taxon>
        <taxon>Vinceae</taxon>
        <taxon>Catharanthinae</taxon>
        <taxon>Catharanthus</taxon>
    </lineage>
</organism>
<proteinExistence type="predicted"/>
<name>A0ACC0AW30_CATRO</name>